<dbReference type="Proteomes" id="UP000616608">
    <property type="component" value="Unassembled WGS sequence"/>
</dbReference>
<keyword evidence="2" id="KW-1185">Reference proteome</keyword>
<accession>A0A917G8J5</accession>
<sequence length="71" mass="8238">MSSLYNQKLELSYLHVDDEIFLIATNDDGFMEIIFIENLHTKERIFPTNEQNTKYAEDQTAKTLVDIIKGA</sequence>
<protein>
    <submittedName>
        <fullName evidence="1">Uncharacterized protein</fullName>
    </submittedName>
</protein>
<reference evidence="1" key="1">
    <citation type="journal article" date="2014" name="Int. J. Syst. Evol. Microbiol.">
        <title>Complete genome sequence of Corynebacterium casei LMG S-19264T (=DSM 44701T), isolated from a smear-ripened cheese.</title>
        <authorList>
            <consortium name="US DOE Joint Genome Institute (JGI-PGF)"/>
            <person name="Walter F."/>
            <person name="Albersmeier A."/>
            <person name="Kalinowski J."/>
            <person name="Ruckert C."/>
        </authorList>
    </citation>
    <scope>NUCLEOTIDE SEQUENCE</scope>
    <source>
        <strain evidence="1">CGMCC 1.15760</strain>
    </source>
</reference>
<comment type="caution">
    <text evidence="1">The sequence shown here is derived from an EMBL/GenBank/DDBJ whole genome shotgun (WGS) entry which is preliminary data.</text>
</comment>
<name>A0A917G8J5_9BACI</name>
<proteinExistence type="predicted"/>
<dbReference type="EMBL" id="BMJT01000007">
    <property type="protein sequence ID" value="GGG27972.1"/>
    <property type="molecule type" value="Genomic_DNA"/>
</dbReference>
<evidence type="ECO:0000313" key="2">
    <source>
        <dbReference type="Proteomes" id="UP000616608"/>
    </source>
</evidence>
<dbReference type="RefSeq" id="WP_188615224.1">
    <property type="nucleotide sequence ID" value="NZ_BMJT01000007.1"/>
</dbReference>
<organism evidence="1 2">
    <name type="scientific">Lysinibacillus alkalisoli</name>
    <dbReference type="NCBI Taxonomy" id="1911548"/>
    <lineage>
        <taxon>Bacteria</taxon>
        <taxon>Bacillati</taxon>
        <taxon>Bacillota</taxon>
        <taxon>Bacilli</taxon>
        <taxon>Bacillales</taxon>
        <taxon>Bacillaceae</taxon>
        <taxon>Lysinibacillus</taxon>
    </lineage>
</organism>
<evidence type="ECO:0000313" key="1">
    <source>
        <dbReference type="EMBL" id="GGG27972.1"/>
    </source>
</evidence>
<gene>
    <name evidence="1" type="ORF">GCM10007425_23260</name>
</gene>
<reference evidence="1" key="2">
    <citation type="submission" date="2020-09" db="EMBL/GenBank/DDBJ databases">
        <authorList>
            <person name="Sun Q."/>
            <person name="Zhou Y."/>
        </authorList>
    </citation>
    <scope>NUCLEOTIDE SEQUENCE</scope>
    <source>
        <strain evidence="1">CGMCC 1.15760</strain>
    </source>
</reference>
<dbReference type="AlphaFoldDB" id="A0A917G8J5"/>